<name>A0A557ZZS7_9PSEU</name>
<dbReference type="GO" id="GO:0005886">
    <property type="term" value="C:plasma membrane"/>
    <property type="evidence" value="ECO:0007669"/>
    <property type="project" value="TreeGrafter"/>
</dbReference>
<evidence type="ECO:0000259" key="4">
    <source>
        <dbReference type="PROSITE" id="PS50893"/>
    </source>
</evidence>
<organism evidence="5 6">
    <name type="scientific">Amycolatopsis acidiphila</name>
    <dbReference type="NCBI Taxonomy" id="715473"/>
    <lineage>
        <taxon>Bacteria</taxon>
        <taxon>Bacillati</taxon>
        <taxon>Actinomycetota</taxon>
        <taxon>Actinomycetes</taxon>
        <taxon>Pseudonocardiales</taxon>
        <taxon>Pseudonocardiaceae</taxon>
        <taxon>Amycolatopsis</taxon>
    </lineage>
</organism>
<evidence type="ECO:0000256" key="3">
    <source>
        <dbReference type="ARBA" id="ARBA00022840"/>
    </source>
</evidence>
<dbReference type="InterPro" id="IPR003593">
    <property type="entry name" value="AAA+_ATPase"/>
</dbReference>
<evidence type="ECO:0000256" key="1">
    <source>
        <dbReference type="ARBA" id="ARBA00022448"/>
    </source>
</evidence>
<keyword evidence="2" id="KW-0547">Nucleotide-binding</keyword>
<gene>
    <name evidence="5" type="ORF">FNH06_31025</name>
</gene>
<keyword evidence="3 5" id="KW-0067">ATP-binding</keyword>
<sequence>MSGPPLLSVHGLGRSFGGVRAVDDVSFTVEPDSVRSIIGPNGAGKTTLLDLITGFTAPDSGRVEFAGRPISGLPPHKLPPLGLMRTFQSARLVPGLSVRENVMLGGYRFTRARLLSDGLRLPRGRREERALSARADELLRFLELERFAGADAADLPAGVQRLVEVARGLAGGPRLLLLDEPAAGLDDTETGELSDVLRAVCAGGVSLVVIEHNIELIMRLSHAVLVLDAGRVIADGPPAAVRDDPAVIEAYLGAGA</sequence>
<dbReference type="SMART" id="SM00382">
    <property type="entry name" value="AAA"/>
    <property type="match status" value="1"/>
</dbReference>
<evidence type="ECO:0000313" key="6">
    <source>
        <dbReference type="Proteomes" id="UP000318578"/>
    </source>
</evidence>
<dbReference type="InterPro" id="IPR051120">
    <property type="entry name" value="ABC_AA/LPS_Transport"/>
</dbReference>
<evidence type="ECO:0000256" key="2">
    <source>
        <dbReference type="ARBA" id="ARBA00022741"/>
    </source>
</evidence>
<dbReference type="AlphaFoldDB" id="A0A557ZZS7"/>
<proteinExistence type="predicted"/>
<feature type="domain" description="ABC transporter" evidence="4">
    <location>
        <begin position="7"/>
        <end position="254"/>
    </location>
</feature>
<dbReference type="SUPFAM" id="SSF52540">
    <property type="entry name" value="P-loop containing nucleoside triphosphate hydrolases"/>
    <property type="match status" value="1"/>
</dbReference>
<dbReference type="PROSITE" id="PS50893">
    <property type="entry name" value="ABC_TRANSPORTER_2"/>
    <property type="match status" value="1"/>
</dbReference>
<dbReference type="InterPro" id="IPR027417">
    <property type="entry name" value="P-loop_NTPase"/>
</dbReference>
<dbReference type="PANTHER" id="PTHR45772">
    <property type="entry name" value="CONSERVED COMPONENT OF ABC TRANSPORTER FOR NATURAL AMINO ACIDS-RELATED"/>
    <property type="match status" value="1"/>
</dbReference>
<dbReference type="InterPro" id="IPR003439">
    <property type="entry name" value="ABC_transporter-like_ATP-bd"/>
</dbReference>
<dbReference type="Pfam" id="PF00005">
    <property type="entry name" value="ABC_tran"/>
    <property type="match status" value="1"/>
</dbReference>
<keyword evidence="6" id="KW-1185">Reference proteome</keyword>
<protein>
    <submittedName>
        <fullName evidence="5">ABC transporter ATP-binding protein</fullName>
    </submittedName>
</protein>
<evidence type="ECO:0000313" key="5">
    <source>
        <dbReference type="EMBL" id="TVT17520.1"/>
    </source>
</evidence>
<dbReference type="InterPro" id="IPR032823">
    <property type="entry name" value="BCA_ABC_TP_C"/>
</dbReference>
<dbReference type="Gene3D" id="3.40.50.300">
    <property type="entry name" value="P-loop containing nucleotide triphosphate hydrolases"/>
    <property type="match status" value="1"/>
</dbReference>
<dbReference type="Pfam" id="PF12399">
    <property type="entry name" value="BCA_ABC_TP_C"/>
    <property type="match status" value="1"/>
</dbReference>
<dbReference type="OrthoDB" id="8724465at2"/>
<dbReference type="PANTHER" id="PTHR45772:SF9">
    <property type="entry name" value="CONSERVED COMPONENT OF ABC TRANSPORTER FOR NATURAL AMINO ACIDS"/>
    <property type="match status" value="1"/>
</dbReference>
<dbReference type="CDD" id="cd03219">
    <property type="entry name" value="ABC_Mj1267_LivG_branched"/>
    <property type="match status" value="1"/>
</dbReference>
<dbReference type="Proteomes" id="UP000318578">
    <property type="component" value="Unassembled WGS sequence"/>
</dbReference>
<comment type="caution">
    <text evidence="5">The sequence shown here is derived from an EMBL/GenBank/DDBJ whole genome shotgun (WGS) entry which is preliminary data.</text>
</comment>
<keyword evidence="1" id="KW-0813">Transport</keyword>
<accession>A0A557ZZS7</accession>
<dbReference type="RefSeq" id="WP_144643494.1">
    <property type="nucleotide sequence ID" value="NZ_BNAX01000029.1"/>
</dbReference>
<reference evidence="5 6" key="1">
    <citation type="submission" date="2019-07" db="EMBL/GenBank/DDBJ databases">
        <title>New species of Amycolatopsis and Streptomyces.</title>
        <authorList>
            <person name="Duangmal K."/>
            <person name="Teo W.F.A."/>
            <person name="Lipun K."/>
        </authorList>
    </citation>
    <scope>NUCLEOTIDE SEQUENCE [LARGE SCALE GENOMIC DNA]</scope>
    <source>
        <strain evidence="5 6">JCM 30562</strain>
    </source>
</reference>
<dbReference type="FunFam" id="3.40.50.300:FF:000421">
    <property type="entry name" value="Branched-chain amino acid ABC transporter ATP-binding protein"/>
    <property type="match status" value="1"/>
</dbReference>
<dbReference type="EMBL" id="VJZA01000077">
    <property type="protein sequence ID" value="TVT17520.1"/>
    <property type="molecule type" value="Genomic_DNA"/>
</dbReference>
<dbReference type="GO" id="GO:0016887">
    <property type="term" value="F:ATP hydrolysis activity"/>
    <property type="evidence" value="ECO:0007669"/>
    <property type="project" value="InterPro"/>
</dbReference>
<dbReference type="GO" id="GO:0005524">
    <property type="term" value="F:ATP binding"/>
    <property type="evidence" value="ECO:0007669"/>
    <property type="project" value="UniProtKB-KW"/>
</dbReference>